<evidence type="ECO:0000256" key="1">
    <source>
        <dbReference type="SAM" id="Phobius"/>
    </source>
</evidence>
<accession>A0A1I6U1Y1</accession>
<evidence type="ECO:0000313" key="3">
    <source>
        <dbReference type="Proteomes" id="UP000182827"/>
    </source>
</evidence>
<gene>
    <name evidence="2" type="ORF">SAMN05444586_10146</name>
</gene>
<keyword evidence="1" id="KW-1133">Transmembrane helix</keyword>
<dbReference type="EMBL" id="FOZU01000014">
    <property type="protein sequence ID" value="SFS95435.1"/>
    <property type="molecule type" value="Genomic_DNA"/>
</dbReference>
<dbReference type="Proteomes" id="UP000182827">
    <property type="component" value="Unassembled WGS sequence"/>
</dbReference>
<feature type="transmembrane region" description="Helical" evidence="1">
    <location>
        <begin position="35"/>
        <end position="52"/>
    </location>
</feature>
<proteinExistence type="predicted"/>
<dbReference type="AlphaFoldDB" id="A0A1I6U1Y1"/>
<name>A0A1I6U1Y1_9GAMM</name>
<dbReference type="InterPro" id="IPR014509">
    <property type="entry name" value="YjdF-like"/>
</dbReference>
<keyword evidence="1" id="KW-0812">Transmembrane</keyword>
<protein>
    <submittedName>
        <fullName evidence="2">Putative membrane protein</fullName>
    </submittedName>
</protein>
<dbReference type="Pfam" id="PF09997">
    <property type="entry name" value="DUF2238"/>
    <property type="match status" value="1"/>
</dbReference>
<feature type="transmembrane region" description="Helical" evidence="1">
    <location>
        <begin position="111"/>
        <end position="128"/>
    </location>
</feature>
<feature type="transmembrane region" description="Helical" evidence="1">
    <location>
        <begin position="188"/>
        <end position="206"/>
    </location>
</feature>
<feature type="transmembrane region" description="Helical" evidence="1">
    <location>
        <begin position="12"/>
        <end position="29"/>
    </location>
</feature>
<keyword evidence="1" id="KW-0472">Membrane</keyword>
<reference evidence="3" key="1">
    <citation type="submission" date="2016-10" db="EMBL/GenBank/DDBJ databases">
        <authorList>
            <person name="Varghese N."/>
            <person name="Submissions S."/>
        </authorList>
    </citation>
    <scope>NUCLEOTIDE SEQUENCE [LARGE SCALE GENOMIC DNA]</scope>
    <source>
        <strain evidence="3">ANC 5076</strain>
    </source>
</reference>
<organism evidence="2 3">
    <name type="scientific">Acinetobacter bohemicus</name>
    <dbReference type="NCBI Taxonomy" id="1435036"/>
    <lineage>
        <taxon>Bacteria</taxon>
        <taxon>Pseudomonadati</taxon>
        <taxon>Pseudomonadota</taxon>
        <taxon>Gammaproteobacteria</taxon>
        <taxon>Moraxellales</taxon>
        <taxon>Moraxellaceae</taxon>
        <taxon>Acinetobacter</taxon>
    </lineage>
</organism>
<feature type="transmembrane region" description="Helical" evidence="1">
    <location>
        <begin position="140"/>
        <end position="158"/>
    </location>
</feature>
<evidence type="ECO:0000313" key="2">
    <source>
        <dbReference type="EMBL" id="SFS95435.1"/>
    </source>
</evidence>
<sequence>MIEYQFSLKHWLGLGFITIAIVIASIRPLEFEAYILHQLGTVFMLAALLFTQKKIGLSFYSFALYLIFLLIHIVGAHYLYSYVPYNEWLIQLFSFDLNQSMGWSRNMYDRLVHLACGVLLYPVLLRLFHVWLPEAKPFTLFLLVVQFIMATSLIYEWLEWLIAIGLSPEDAENYNGQQGDVWDAHMDMLLATLGAASYGLLHLCWCRYKSLAKVPQPESDQHAQ</sequence>
<dbReference type="RefSeq" id="WP_074946267.1">
    <property type="nucleotide sequence ID" value="NZ_CAJJDZ010000001.1"/>
</dbReference>
<keyword evidence="3" id="KW-1185">Reference proteome</keyword>
<feature type="transmembrane region" description="Helical" evidence="1">
    <location>
        <begin position="59"/>
        <end position="80"/>
    </location>
</feature>